<dbReference type="Gene3D" id="3.40.50.150">
    <property type="entry name" value="Vaccinia Virus protein VP39"/>
    <property type="match status" value="1"/>
</dbReference>
<dbReference type="InterPro" id="IPR050953">
    <property type="entry name" value="N4_N6_ade-DNA_methylase"/>
</dbReference>
<dbReference type="RefSeq" id="WP_088352984.1">
    <property type="nucleotide sequence ID" value="NZ_CP061813.1"/>
</dbReference>
<name>A0A7L8AIP1_9FLAO</name>
<dbReference type="Pfam" id="PF07669">
    <property type="entry name" value="Eco57I"/>
    <property type="match status" value="1"/>
</dbReference>
<dbReference type="GO" id="GO:0006304">
    <property type="term" value="P:DNA modification"/>
    <property type="evidence" value="ECO:0007669"/>
    <property type="project" value="InterPro"/>
</dbReference>
<evidence type="ECO:0000256" key="2">
    <source>
        <dbReference type="ARBA" id="ARBA00011900"/>
    </source>
</evidence>
<organism evidence="9 10">
    <name type="scientific">Polaribacter haliotis</name>
    <dbReference type="NCBI Taxonomy" id="1888915"/>
    <lineage>
        <taxon>Bacteria</taxon>
        <taxon>Pseudomonadati</taxon>
        <taxon>Bacteroidota</taxon>
        <taxon>Flavobacteriia</taxon>
        <taxon>Flavobacteriales</taxon>
        <taxon>Flavobacteriaceae</taxon>
    </lineage>
</organism>
<keyword evidence="3 9" id="KW-0489">Methyltransferase</keyword>
<dbReference type="PANTHER" id="PTHR33841">
    <property type="entry name" value="DNA METHYLTRANSFERASE YEEA-RELATED"/>
    <property type="match status" value="1"/>
</dbReference>
<dbReference type="GO" id="GO:0003676">
    <property type="term" value="F:nucleic acid binding"/>
    <property type="evidence" value="ECO:0007669"/>
    <property type="project" value="InterPro"/>
</dbReference>
<keyword evidence="4" id="KW-0808">Transferase</keyword>
<dbReference type="GO" id="GO:0009007">
    <property type="term" value="F:site-specific DNA-methyltransferase (adenine-specific) activity"/>
    <property type="evidence" value="ECO:0007669"/>
    <property type="project" value="UniProtKB-EC"/>
</dbReference>
<dbReference type="OrthoDB" id="32195at2"/>
<evidence type="ECO:0000256" key="6">
    <source>
        <dbReference type="ARBA" id="ARBA00047942"/>
    </source>
</evidence>
<dbReference type="InterPro" id="IPR011639">
    <property type="entry name" value="MethylTrfase_TaqI-like_dom"/>
</dbReference>
<dbReference type="EC" id="2.1.1.72" evidence="2"/>
<dbReference type="InterPro" id="IPR029063">
    <property type="entry name" value="SAM-dependent_MTases_sf"/>
</dbReference>
<dbReference type="PROSITE" id="PS00092">
    <property type="entry name" value="N6_MTASE"/>
    <property type="match status" value="1"/>
</dbReference>
<evidence type="ECO:0000256" key="1">
    <source>
        <dbReference type="ARBA" id="ARBA00006594"/>
    </source>
</evidence>
<gene>
    <name evidence="9" type="ORF">H9I45_05115</name>
</gene>
<protein>
    <recommendedName>
        <fullName evidence="2">site-specific DNA-methyltransferase (adenine-specific)</fullName>
        <ecNumber evidence="2">2.1.1.72</ecNumber>
    </recommendedName>
</protein>
<feature type="domain" description="Type II methyltransferase M.Eco57I C-terminal" evidence="8">
    <location>
        <begin position="250"/>
        <end position="502"/>
    </location>
</feature>
<keyword evidence="5" id="KW-0949">S-adenosyl-L-methionine</keyword>
<evidence type="ECO:0000256" key="4">
    <source>
        <dbReference type="ARBA" id="ARBA00022679"/>
    </source>
</evidence>
<evidence type="ECO:0000256" key="3">
    <source>
        <dbReference type="ARBA" id="ARBA00022603"/>
    </source>
</evidence>
<dbReference type="PANTHER" id="PTHR33841:SF5">
    <property type="entry name" value="DNA METHYLASE (MODIFICATION METHYLASE) (METHYLTRANSFERASE)-RELATED"/>
    <property type="match status" value="1"/>
</dbReference>
<proteinExistence type="inferred from homology"/>
<evidence type="ECO:0000313" key="10">
    <source>
        <dbReference type="Proteomes" id="UP000516764"/>
    </source>
</evidence>
<feature type="domain" description="Type II methyltransferase M.TaqI-like" evidence="7">
    <location>
        <begin position="51"/>
        <end position="194"/>
    </location>
</feature>
<dbReference type="PRINTS" id="PR00507">
    <property type="entry name" value="N12N6MTFRASE"/>
</dbReference>
<keyword evidence="10" id="KW-1185">Reference proteome</keyword>
<dbReference type="AlphaFoldDB" id="A0A7L8AIP1"/>
<dbReference type="SUPFAM" id="SSF53335">
    <property type="entry name" value="S-adenosyl-L-methionine-dependent methyltransferases"/>
    <property type="match status" value="1"/>
</dbReference>
<evidence type="ECO:0000259" key="8">
    <source>
        <dbReference type="Pfam" id="PF22837"/>
    </source>
</evidence>
<dbReference type="REBASE" id="447889">
    <property type="entry name" value="M.Pha52418ORF5115P"/>
</dbReference>
<dbReference type="KEGG" id="phal:H9I45_05115"/>
<sequence>MNKKNLGSYYTPIRLSDFIADYCLESLNQDTISILEPSVGDGNFVAAISKNNQIERFQNISLTIVEREVDELNKAIKKCNKEFNLHSFNCDYLDFHNSNTNLFSLIIGNPPYIKSNLLSEKQRDICNSIHTNSGLKDKRINNIWTAFLVSSIQKLEEDGILAFVLPLELLQVKFSEEIRDLLQSSFQRLEVFMFDELQFQECKGQDTVLIIGYKQHITPGTFYTTIKNLIDLETRNFVLMQNISVSESNKKWTHHYITPEEHSFLENVKKELLTVSDYVDNKAGIVTAANNYFIIDKDTLGKYALEEYAKPIVQKGVFVNGSVAFNKYDYSKLIEDNKPAYLLDFNNLDTCNLPTNVKEYILLGEEEKLQNRFKCKQRNNWYQVPNIAKQSQAFFFKRAHEYPKLLKNEANVFVTDSAYNIAIKDDFKLNDFIFSFYNSLTLAFAELEGRYYGGGVLELTPNEFRILPIPMSLHNNFTTYKKDFKNKKNIEDVLKKYNHQILNNSLNLDTREINKIELIRKKLVNKRHRK</sequence>
<evidence type="ECO:0000256" key="5">
    <source>
        <dbReference type="ARBA" id="ARBA00022691"/>
    </source>
</evidence>
<dbReference type="Pfam" id="PF22837">
    <property type="entry name" value="M_Eco57I_C"/>
    <property type="match status" value="1"/>
</dbReference>
<comment type="catalytic activity">
    <reaction evidence="6">
        <text>a 2'-deoxyadenosine in DNA + S-adenosyl-L-methionine = an N(6)-methyl-2'-deoxyadenosine in DNA + S-adenosyl-L-homocysteine + H(+)</text>
        <dbReference type="Rhea" id="RHEA:15197"/>
        <dbReference type="Rhea" id="RHEA-COMP:12418"/>
        <dbReference type="Rhea" id="RHEA-COMP:12419"/>
        <dbReference type="ChEBI" id="CHEBI:15378"/>
        <dbReference type="ChEBI" id="CHEBI:57856"/>
        <dbReference type="ChEBI" id="CHEBI:59789"/>
        <dbReference type="ChEBI" id="CHEBI:90615"/>
        <dbReference type="ChEBI" id="CHEBI:90616"/>
        <dbReference type="EC" id="2.1.1.72"/>
    </reaction>
</comment>
<dbReference type="EMBL" id="CP061813">
    <property type="protein sequence ID" value="QOD61827.1"/>
    <property type="molecule type" value="Genomic_DNA"/>
</dbReference>
<dbReference type="Proteomes" id="UP000516764">
    <property type="component" value="Chromosome"/>
</dbReference>
<accession>A0A7L8AIP1</accession>
<dbReference type="GO" id="GO:0032259">
    <property type="term" value="P:methylation"/>
    <property type="evidence" value="ECO:0007669"/>
    <property type="project" value="UniProtKB-KW"/>
</dbReference>
<evidence type="ECO:0000259" key="7">
    <source>
        <dbReference type="Pfam" id="PF07669"/>
    </source>
</evidence>
<dbReference type="InterPro" id="IPR054520">
    <property type="entry name" value="M_Eco57I_C"/>
</dbReference>
<reference evidence="9 10" key="1">
    <citation type="journal article" date="2016" name="Int. J. Syst. Evol. Microbiol.">
        <title>Polaribacter haliotis sp. nov., isolated from the gut of abalone Haliotis discus hannai.</title>
        <authorList>
            <person name="Kim Y.O."/>
            <person name="Park I.S."/>
            <person name="Park S."/>
            <person name="Nam B.H."/>
            <person name="Park J.M."/>
            <person name="Kim D.G."/>
            <person name="Yoon J.H."/>
        </authorList>
    </citation>
    <scope>NUCLEOTIDE SEQUENCE [LARGE SCALE GENOMIC DNA]</scope>
    <source>
        <strain evidence="9 10">KCTC 52418</strain>
    </source>
</reference>
<evidence type="ECO:0000313" key="9">
    <source>
        <dbReference type="EMBL" id="QOD61827.1"/>
    </source>
</evidence>
<dbReference type="InterPro" id="IPR002052">
    <property type="entry name" value="DNA_methylase_N6_adenine_CS"/>
</dbReference>
<comment type="similarity">
    <text evidence="1">Belongs to the N(4)/N(6)-methyltransferase family.</text>
</comment>